<feature type="transmembrane region" description="Helical" evidence="7">
    <location>
        <begin position="253"/>
        <end position="269"/>
    </location>
</feature>
<dbReference type="OrthoDB" id="9810876at2"/>
<feature type="transmembrane region" description="Helical" evidence="7">
    <location>
        <begin position="275"/>
        <end position="296"/>
    </location>
</feature>
<dbReference type="PANTHER" id="PTHR34184">
    <property type="entry name" value="UPF0718 PROTEIN YCGR"/>
    <property type="match status" value="1"/>
</dbReference>
<evidence type="ECO:0000256" key="5">
    <source>
        <dbReference type="ARBA" id="ARBA00022989"/>
    </source>
</evidence>
<dbReference type="Pfam" id="PF03773">
    <property type="entry name" value="ArsP_1"/>
    <property type="match status" value="1"/>
</dbReference>
<dbReference type="Proteomes" id="UP000238762">
    <property type="component" value="Unassembled WGS sequence"/>
</dbReference>
<evidence type="ECO:0000256" key="7">
    <source>
        <dbReference type="SAM" id="Phobius"/>
    </source>
</evidence>
<reference evidence="8 9" key="1">
    <citation type="submission" date="2018-02" db="EMBL/GenBank/DDBJ databases">
        <authorList>
            <person name="Cohen D.B."/>
            <person name="Kent A.D."/>
        </authorList>
    </citation>
    <scope>NUCLEOTIDE SEQUENCE [LARGE SCALE GENOMIC DNA]</scope>
    <source>
        <strain evidence="8 9">CCAP 1448/3</strain>
    </source>
</reference>
<keyword evidence="9" id="KW-1185">Reference proteome</keyword>
<feature type="transmembrane region" description="Helical" evidence="7">
    <location>
        <begin position="117"/>
        <end position="135"/>
    </location>
</feature>
<feature type="transmembrane region" description="Helical" evidence="7">
    <location>
        <begin position="317"/>
        <end position="339"/>
    </location>
</feature>
<comment type="subcellular location">
    <subcellularLocation>
        <location evidence="1">Cell membrane</location>
        <topology evidence="1">Multi-pass membrane protein</topology>
    </subcellularLocation>
</comment>
<feature type="transmembrane region" description="Helical" evidence="7">
    <location>
        <begin position="223"/>
        <end position="241"/>
    </location>
</feature>
<dbReference type="AlphaFoldDB" id="A0A2T1CAA9"/>
<evidence type="ECO:0000313" key="9">
    <source>
        <dbReference type="Proteomes" id="UP000238762"/>
    </source>
</evidence>
<dbReference type="GO" id="GO:0005886">
    <property type="term" value="C:plasma membrane"/>
    <property type="evidence" value="ECO:0007669"/>
    <property type="project" value="UniProtKB-SubCell"/>
</dbReference>
<dbReference type="RefSeq" id="WP_106286737.1">
    <property type="nucleotide sequence ID" value="NZ_CAWNTC010000104.1"/>
</dbReference>
<keyword evidence="6 7" id="KW-0472">Membrane</keyword>
<keyword evidence="5 7" id="KW-1133">Transmembrane helix</keyword>
<evidence type="ECO:0008006" key="10">
    <source>
        <dbReference type="Google" id="ProtNLM"/>
    </source>
</evidence>
<feature type="transmembrane region" description="Helical" evidence="7">
    <location>
        <begin position="49"/>
        <end position="67"/>
    </location>
</feature>
<reference evidence="8 9" key="2">
    <citation type="submission" date="2018-03" db="EMBL/GenBank/DDBJ databases">
        <title>The ancient ancestry and fast evolution of plastids.</title>
        <authorList>
            <person name="Moore K.R."/>
            <person name="Magnabosco C."/>
            <person name="Momper L."/>
            <person name="Gold D.A."/>
            <person name="Bosak T."/>
            <person name="Fournier G.P."/>
        </authorList>
    </citation>
    <scope>NUCLEOTIDE SEQUENCE [LARGE SCALE GENOMIC DNA]</scope>
    <source>
        <strain evidence="8 9">CCAP 1448/3</strain>
    </source>
</reference>
<evidence type="ECO:0000256" key="6">
    <source>
        <dbReference type="ARBA" id="ARBA00023136"/>
    </source>
</evidence>
<evidence type="ECO:0000313" key="8">
    <source>
        <dbReference type="EMBL" id="PSB05192.1"/>
    </source>
</evidence>
<dbReference type="EMBL" id="PVWJ01000002">
    <property type="protein sequence ID" value="PSB05192.1"/>
    <property type="molecule type" value="Genomic_DNA"/>
</dbReference>
<name>A0A2T1CAA9_9CYAN</name>
<accession>A0A2T1CAA9</accession>
<protein>
    <recommendedName>
        <fullName evidence="10">Permease</fullName>
    </recommendedName>
</protein>
<dbReference type="PANTHER" id="PTHR34184:SF4">
    <property type="entry name" value="UPF0718 PROTEIN YCGR"/>
    <property type="match status" value="1"/>
</dbReference>
<feature type="transmembrane region" description="Helical" evidence="7">
    <location>
        <begin position="87"/>
        <end position="110"/>
    </location>
</feature>
<sequence length="340" mass="36974">MNEQFNSAFTLFFSLLVEAIPFLILGVLFSGLLLVFIDEGWLIKHMPRQPILGALVGSCIGFLFPVCECGNVPVARRLLMQGVPLPVSVGFLLAAPTINPIVIWSTWTAFRDQPEIVWLRVIFSLLIATIIGWVFGRQLDPRPILQPAVAAGLPHVKLDSAFESSDVHPLLRSGTFILGEGGQVFPMPNSFVAGSGNSWEVKKPLKDKLHLLLDNTVQELRELGGVLVIGSAIATIFQVFTPRDLIVNLGQDPVTSILAMLILAGTISICSTVDSFFALSFASVFTSGSLLAFLVFGPMIDIKGIGLMLSVFRAKAVFYFFGLAALLTFSFTLIINLYVS</sequence>
<dbReference type="InterPro" id="IPR052923">
    <property type="entry name" value="UPF0718"/>
</dbReference>
<evidence type="ECO:0000256" key="2">
    <source>
        <dbReference type="ARBA" id="ARBA00006386"/>
    </source>
</evidence>
<evidence type="ECO:0000256" key="3">
    <source>
        <dbReference type="ARBA" id="ARBA00022475"/>
    </source>
</evidence>
<evidence type="ECO:0000256" key="4">
    <source>
        <dbReference type="ARBA" id="ARBA00022692"/>
    </source>
</evidence>
<gene>
    <name evidence="8" type="ORF">C7B64_00680</name>
</gene>
<dbReference type="InterPro" id="IPR005524">
    <property type="entry name" value="DUF318"/>
</dbReference>
<keyword evidence="4 7" id="KW-0812">Transmembrane</keyword>
<evidence type="ECO:0000256" key="1">
    <source>
        <dbReference type="ARBA" id="ARBA00004651"/>
    </source>
</evidence>
<proteinExistence type="inferred from homology"/>
<comment type="similarity">
    <text evidence="2">Belongs to the UPF0718 family.</text>
</comment>
<comment type="caution">
    <text evidence="8">The sequence shown here is derived from an EMBL/GenBank/DDBJ whole genome shotgun (WGS) entry which is preliminary data.</text>
</comment>
<feature type="transmembrane region" description="Helical" evidence="7">
    <location>
        <begin position="12"/>
        <end position="37"/>
    </location>
</feature>
<organism evidence="8 9">
    <name type="scientific">Merismopedia glauca CCAP 1448/3</name>
    <dbReference type="NCBI Taxonomy" id="1296344"/>
    <lineage>
        <taxon>Bacteria</taxon>
        <taxon>Bacillati</taxon>
        <taxon>Cyanobacteriota</taxon>
        <taxon>Cyanophyceae</taxon>
        <taxon>Synechococcales</taxon>
        <taxon>Merismopediaceae</taxon>
        <taxon>Merismopedia</taxon>
    </lineage>
</organism>
<keyword evidence="3" id="KW-1003">Cell membrane</keyword>